<evidence type="ECO:0000313" key="1">
    <source>
        <dbReference type="EMBL" id="KAL0011628.1"/>
    </source>
</evidence>
<sequence>MAGDRRGGSVMREGWAEIWVDRCLWDLGVWLAHDLGGRLNMGVIHLKGSGSDRRRRSRSEWVASDRRWPCVVVGRRWPSVVVASRGLPWVEGIKVVLFAGCFLVLLVNLNHWKYEIEKYLLHFVVTASEVRRTGGDHEFMGLRVEEDHHPSSVAGSQSTIVLTQTSVAGSSEVGRYGKEMELLLEEKLKIELEKDEAVSEKPTFKHIPKVHD</sequence>
<protein>
    <submittedName>
        <fullName evidence="1">Uncharacterized protein</fullName>
    </submittedName>
</protein>
<organism evidence="1 2">
    <name type="scientific">Lithocarpus litseifolius</name>
    <dbReference type="NCBI Taxonomy" id="425828"/>
    <lineage>
        <taxon>Eukaryota</taxon>
        <taxon>Viridiplantae</taxon>
        <taxon>Streptophyta</taxon>
        <taxon>Embryophyta</taxon>
        <taxon>Tracheophyta</taxon>
        <taxon>Spermatophyta</taxon>
        <taxon>Magnoliopsida</taxon>
        <taxon>eudicotyledons</taxon>
        <taxon>Gunneridae</taxon>
        <taxon>Pentapetalae</taxon>
        <taxon>rosids</taxon>
        <taxon>fabids</taxon>
        <taxon>Fagales</taxon>
        <taxon>Fagaceae</taxon>
        <taxon>Lithocarpus</taxon>
    </lineage>
</organism>
<comment type="caution">
    <text evidence="1">The sequence shown here is derived from an EMBL/GenBank/DDBJ whole genome shotgun (WGS) entry which is preliminary data.</text>
</comment>
<dbReference type="EMBL" id="JAZDWU010000002">
    <property type="protein sequence ID" value="KAL0011628.1"/>
    <property type="molecule type" value="Genomic_DNA"/>
</dbReference>
<reference evidence="1 2" key="1">
    <citation type="submission" date="2024-01" db="EMBL/GenBank/DDBJ databases">
        <title>A telomere-to-telomere, gap-free genome of sweet tea (Lithocarpus litseifolius).</title>
        <authorList>
            <person name="Zhou J."/>
        </authorList>
    </citation>
    <scope>NUCLEOTIDE SEQUENCE [LARGE SCALE GENOMIC DNA]</scope>
    <source>
        <strain evidence="1">Zhou-2022a</strain>
        <tissue evidence="1">Leaf</tissue>
    </source>
</reference>
<dbReference type="AlphaFoldDB" id="A0AAW2DLV3"/>
<dbReference type="Proteomes" id="UP001459277">
    <property type="component" value="Unassembled WGS sequence"/>
</dbReference>
<proteinExistence type="predicted"/>
<name>A0AAW2DLV3_9ROSI</name>
<gene>
    <name evidence="1" type="ORF">SO802_006736</name>
</gene>
<accession>A0AAW2DLV3</accession>
<keyword evidence="2" id="KW-1185">Reference proteome</keyword>
<evidence type="ECO:0000313" key="2">
    <source>
        <dbReference type="Proteomes" id="UP001459277"/>
    </source>
</evidence>